<dbReference type="Pfam" id="PF00698">
    <property type="entry name" value="Acyl_transf_1"/>
    <property type="match status" value="1"/>
</dbReference>
<dbReference type="OrthoDB" id="329835at2759"/>
<dbReference type="InterPro" id="IPR014043">
    <property type="entry name" value="Acyl_transferase_dom"/>
</dbReference>
<evidence type="ECO:0000256" key="1">
    <source>
        <dbReference type="ARBA" id="ARBA00022450"/>
    </source>
</evidence>
<feature type="domain" description="Ketosynthase family 3 (KS3)" evidence="5">
    <location>
        <begin position="1"/>
        <end position="253"/>
    </location>
</feature>
<keyword evidence="1" id="KW-0596">Phosphopantetheine</keyword>
<dbReference type="PANTHER" id="PTHR43775:SF37">
    <property type="entry name" value="SI:DKEY-61P9.11"/>
    <property type="match status" value="1"/>
</dbReference>
<dbReference type="GO" id="GO:0006633">
    <property type="term" value="P:fatty acid biosynthetic process"/>
    <property type="evidence" value="ECO:0007669"/>
    <property type="project" value="TreeGrafter"/>
</dbReference>
<dbReference type="GO" id="GO:0004312">
    <property type="term" value="F:fatty acid synthase activity"/>
    <property type="evidence" value="ECO:0007669"/>
    <property type="project" value="TreeGrafter"/>
</dbReference>
<evidence type="ECO:0000313" key="7">
    <source>
        <dbReference type="Proteomes" id="UP000811619"/>
    </source>
</evidence>
<dbReference type="Gene3D" id="3.30.70.3290">
    <property type="match status" value="1"/>
</dbReference>
<dbReference type="SMART" id="SM00827">
    <property type="entry name" value="PKS_AT"/>
    <property type="match status" value="1"/>
</dbReference>
<evidence type="ECO:0000313" key="6">
    <source>
        <dbReference type="EMBL" id="KAG5912899.1"/>
    </source>
</evidence>
<dbReference type="InterPro" id="IPR014031">
    <property type="entry name" value="Ketoacyl_synth_C"/>
</dbReference>
<dbReference type="Proteomes" id="UP000811619">
    <property type="component" value="Unassembled WGS sequence"/>
</dbReference>
<dbReference type="Gene3D" id="3.40.47.10">
    <property type="match status" value="1"/>
</dbReference>
<keyword evidence="7" id="KW-1185">Reference proteome</keyword>
<dbReference type="GO" id="GO:0044550">
    <property type="term" value="P:secondary metabolite biosynthetic process"/>
    <property type="evidence" value="ECO:0007669"/>
    <property type="project" value="TreeGrafter"/>
</dbReference>
<proteinExistence type="predicted"/>
<feature type="non-terminal residue" evidence="6">
    <location>
        <position position="1"/>
    </location>
</feature>
<dbReference type="CDD" id="cd00833">
    <property type="entry name" value="PKS"/>
    <property type="match status" value="1"/>
</dbReference>
<dbReference type="EMBL" id="SRPY01001524">
    <property type="protein sequence ID" value="KAG5912899.1"/>
    <property type="molecule type" value="Genomic_DNA"/>
</dbReference>
<dbReference type="InterPro" id="IPR042104">
    <property type="entry name" value="PKS_dehydratase_sf"/>
</dbReference>
<dbReference type="AlphaFoldDB" id="A0A8K0IZA7"/>
<dbReference type="Gene3D" id="3.10.129.110">
    <property type="entry name" value="Polyketide synthase dehydratase"/>
    <property type="match status" value="1"/>
</dbReference>
<feature type="non-terminal residue" evidence="6">
    <location>
        <position position="796"/>
    </location>
</feature>
<dbReference type="Pfam" id="PF00109">
    <property type="entry name" value="ketoacyl-synt"/>
    <property type="match status" value="1"/>
</dbReference>
<dbReference type="InterPro" id="IPR001227">
    <property type="entry name" value="Ac_transferase_dom_sf"/>
</dbReference>
<dbReference type="FunFam" id="3.40.366.10:FF:000002">
    <property type="entry name" value="Probable polyketide synthase 2"/>
    <property type="match status" value="1"/>
</dbReference>
<dbReference type="Gene3D" id="3.40.366.10">
    <property type="entry name" value="Malonyl-Coenzyme A Acyl Carrier Protein, domain 2"/>
    <property type="match status" value="1"/>
</dbReference>
<dbReference type="InterPro" id="IPR050091">
    <property type="entry name" value="PKS_NRPS_Biosynth_Enz"/>
</dbReference>
<keyword evidence="4" id="KW-0511">Multifunctional enzyme</keyword>
<dbReference type="Pfam" id="PF02801">
    <property type="entry name" value="Ketoacyl-synt_C"/>
    <property type="match status" value="1"/>
</dbReference>
<accession>A0A8K0IZA7</accession>
<evidence type="ECO:0000256" key="4">
    <source>
        <dbReference type="ARBA" id="ARBA00023268"/>
    </source>
</evidence>
<gene>
    <name evidence="6" type="ORF">E4U42_001730</name>
</gene>
<dbReference type="SUPFAM" id="SSF53901">
    <property type="entry name" value="Thiolase-like"/>
    <property type="match status" value="1"/>
</dbReference>
<dbReference type="InterPro" id="IPR016039">
    <property type="entry name" value="Thiolase-like"/>
</dbReference>
<sequence length="796" mass="86061">VACQGLWNGVIDTAVAGGVNVLTNPDGFAGLCHGHFLSKGHNACKTWDATADGYCRADGIGSLVIKRLEDAEADNDNILGVILGAGTNHSAEAVSITHPHAGHQAHLARQVLRQAGVDPLDVSYVELHGTGTQAGDHEEMQGIMDVYAPLAKRRAADNPLHIGAVKANLGHGESAAGTTALIKLLLMFQRGAIPPHMGIRGDINPKFPKDFATRNLHIPSTMTSWPRRQDKKRLAAVNNFGAAGGNTTMVLEEGPVRSIQEEEEDPRQTHVVAVSAKTKSSLTGNTERLMDYLDRRADTRLADLAYTTTARRHQHSYRVALAVSSMEDLKKQLSAHLAKVDAMKPTGKSGPATVAFAFTGQGASHKSMNLALYHDAPSFRHHMQNLDSLAQGQGFPTFLPAVDGSHPPDHEHSAVVTQLALVCTEMAMARYWGSLGVRPDVVVGHSLGEYAAMHVAGVTSASDTIFMVGRRAQLLQDKCRPGSHSMVAVRASLEDIRQATSESGASFSVACINSPSDTVLSGAGPALDELSGTLERAGFRCTKLDVAFAFHSEQTDAILDDFEDTVKTTVSFHEPRMPVISPLLGKVVFDGKTLNASYVRRATREPVDFISAMQTAQKMSTISDDTVWIEVGPHMVCANFIRKMLPSTRLALPSMRRDADNWKTVSETLAALHGSGLDIAWDELHRPFERRLRLLDLPAYAWNNQNYWMQYRGDWCLTKGNTFYDGQERGGSRADGGASSLPAAVSSFRTSTVQSIIEERFDGAGGTVVMQSDLMHPDFYAAADGHRMNDCAVVTS</sequence>
<reference evidence="6" key="1">
    <citation type="journal article" date="2020" name="bioRxiv">
        <title>Whole genome comparisons of ergot fungi reveals the divergence and evolution of species within the genus Claviceps are the result of varying mechanisms driving genome evolution and host range expansion.</title>
        <authorList>
            <person name="Wyka S.A."/>
            <person name="Mondo S.J."/>
            <person name="Liu M."/>
            <person name="Dettman J."/>
            <person name="Nalam V."/>
            <person name="Broders K.D."/>
        </authorList>
    </citation>
    <scope>NUCLEOTIDE SEQUENCE</scope>
    <source>
        <strain evidence="6">CCC 489</strain>
    </source>
</reference>
<dbReference type="PROSITE" id="PS52004">
    <property type="entry name" value="KS3_2"/>
    <property type="match status" value="1"/>
</dbReference>
<dbReference type="InterPro" id="IPR016036">
    <property type="entry name" value="Malonyl_transacylase_ACP-bd"/>
</dbReference>
<dbReference type="InterPro" id="IPR020841">
    <property type="entry name" value="PKS_Beta-ketoAc_synthase_dom"/>
</dbReference>
<dbReference type="SUPFAM" id="SSF52151">
    <property type="entry name" value="FabD/lysophospholipase-like"/>
    <property type="match status" value="1"/>
</dbReference>
<dbReference type="SUPFAM" id="SSF55048">
    <property type="entry name" value="Probable ACP-binding domain of malonyl-CoA ACP transacylase"/>
    <property type="match status" value="1"/>
</dbReference>
<comment type="caution">
    <text evidence="6">The sequence shown here is derived from an EMBL/GenBank/DDBJ whole genome shotgun (WGS) entry which is preliminary data.</text>
</comment>
<evidence type="ECO:0000256" key="3">
    <source>
        <dbReference type="ARBA" id="ARBA00022679"/>
    </source>
</evidence>
<protein>
    <submittedName>
        <fullName evidence="6">Type I Iterative PKS</fullName>
    </submittedName>
</protein>
<dbReference type="SMART" id="SM00825">
    <property type="entry name" value="PKS_KS"/>
    <property type="match status" value="1"/>
</dbReference>
<keyword evidence="3" id="KW-0808">Transferase</keyword>
<dbReference type="InterPro" id="IPR014030">
    <property type="entry name" value="Ketoacyl_synth_N"/>
</dbReference>
<dbReference type="InterPro" id="IPR016035">
    <property type="entry name" value="Acyl_Trfase/lysoPLipase"/>
</dbReference>
<organism evidence="6 7">
    <name type="scientific">Claviceps africana</name>
    <dbReference type="NCBI Taxonomy" id="83212"/>
    <lineage>
        <taxon>Eukaryota</taxon>
        <taxon>Fungi</taxon>
        <taxon>Dikarya</taxon>
        <taxon>Ascomycota</taxon>
        <taxon>Pezizomycotina</taxon>
        <taxon>Sordariomycetes</taxon>
        <taxon>Hypocreomycetidae</taxon>
        <taxon>Hypocreales</taxon>
        <taxon>Clavicipitaceae</taxon>
        <taxon>Claviceps</taxon>
    </lineage>
</organism>
<evidence type="ECO:0000259" key="5">
    <source>
        <dbReference type="PROSITE" id="PS52004"/>
    </source>
</evidence>
<dbReference type="PANTHER" id="PTHR43775">
    <property type="entry name" value="FATTY ACID SYNTHASE"/>
    <property type="match status" value="1"/>
</dbReference>
<keyword evidence="2" id="KW-0597">Phosphoprotein</keyword>
<evidence type="ECO:0000256" key="2">
    <source>
        <dbReference type="ARBA" id="ARBA00022553"/>
    </source>
</evidence>
<name>A0A8K0IZA7_9HYPO</name>
<dbReference type="Pfam" id="PF22621">
    <property type="entry name" value="CurL-like_PKS_C"/>
    <property type="match status" value="1"/>
</dbReference>